<dbReference type="Proteomes" id="UP000617402">
    <property type="component" value="Unassembled WGS sequence"/>
</dbReference>
<protein>
    <submittedName>
        <fullName evidence="2">Uncharacterized protein</fullName>
    </submittedName>
</protein>
<name>A0ABR7T2U8_HELCL</name>
<sequence>MPVSRRNLYRAVGFLCLFLALLASFSILQPLMTPEHMAQSAISPVDGPSWYDGWSDMVSVFSEQALFLIAVIVFSVAARFCFHQSHLESFEDQK</sequence>
<accession>A0ABR7T2U8</accession>
<proteinExistence type="predicted"/>
<keyword evidence="1" id="KW-1133">Transmembrane helix</keyword>
<feature type="transmembrane region" description="Helical" evidence="1">
    <location>
        <begin position="64"/>
        <end position="82"/>
    </location>
</feature>
<keyword evidence="1" id="KW-0472">Membrane</keyword>
<keyword evidence="3" id="KW-1185">Reference proteome</keyword>
<organism evidence="2 3">
    <name type="scientific">Heliobacterium chlorum</name>
    <dbReference type="NCBI Taxonomy" id="2698"/>
    <lineage>
        <taxon>Bacteria</taxon>
        <taxon>Bacillati</taxon>
        <taxon>Bacillota</taxon>
        <taxon>Clostridia</taxon>
        <taxon>Eubacteriales</taxon>
        <taxon>Heliobacteriaceae</taxon>
        <taxon>Heliobacterium</taxon>
    </lineage>
</organism>
<gene>
    <name evidence="2" type="ORF">H1S01_05605</name>
</gene>
<dbReference type="EMBL" id="JACVHF010000003">
    <property type="protein sequence ID" value="MBC9783986.1"/>
    <property type="molecule type" value="Genomic_DNA"/>
</dbReference>
<comment type="caution">
    <text evidence="2">The sequence shown here is derived from an EMBL/GenBank/DDBJ whole genome shotgun (WGS) entry which is preliminary data.</text>
</comment>
<evidence type="ECO:0000313" key="2">
    <source>
        <dbReference type="EMBL" id="MBC9783986.1"/>
    </source>
</evidence>
<evidence type="ECO:0000256" key="1">
    <source>
        <dbReference type="SAM" id="Phobius"/>
    </source>
</evidence>
<keyword evidence="1" id="KW-0812">Transmembrane</keyword>
<reference evidence="2 3" key="1">
    <citation type="submission" date="2020-07" db="EMBL/GenBank/DDBJ databases">
        <title>Draft whole-genome sequence of Heliobacterium chlorum DSM 3682, type strain.</title>
        <authorList>
            <person name="Kyndt J.A."/>
            <person name="Meyer T.E."/>
            <person name="Imhoff J.F."/>
        </authorList>
    </citation>
    <scope>NUCLEOTIDE SEQUENCE [LARGE SCALE GENOMIC DNA]</scope>
    <source>
        <strain evidence="2 3">DSM 3682</strain>
    </source>
</reference>
<dbReference type="RefSeq" id="WP_188039104.1">
    <property type="nucleotide sequence ID" value="NZ_JACVHF010000003.1"/>
</dbReference>
<evidence type="ECO:0000313" key="3">
    <source>
        <dbReference type="Proteomes" id="UP000617402"/>
    </source>
</evidence>